<keyword evidence="4 8" id="KW-0472">Membrane</keyword>
<reference evidence="9 10" key="1">
    <citation type="submission" date="2024-08" db="EMBL/GenBank/DDBJ databases">
        <authorList>
            <person name="Cucini C."/>
            <person name="Frati F."/>
        </authorList>
    </citation>
    <scope>NUCLEOTIDE SEQUENCE [LARGE SCALE GENOMIC DNA]</scope>
</reference>
<proteinExistence type="inferred from homology"/>
<gene>
    <name evidence="9" type="ORF">ODALV1_LOCUS11475</name>
</gene>
<accession>A0ABP1QHH1</accession>
<organism evidence="9 10">
    <name type="scientific">Orchesella dallaii</name>
    <dbReference type="NCBI Taxonomy" id="48710"/>
    <lineage>
        <taxon>Eukaryota</taxon>
        <taxon>Metazoa</taxon>
        <taxon>Ecdysozoa</taxon>
        <taxon>Arthropoda</taxon>
        <taxon>Hexapoda</taxon>
        <taxon>Collembola</taxon>
        <taxon>Entomobryomorpha</taxon>
        <taxon>Entomobryoidea</taxon>
        <taxon>Orchesellidae</taxon>
        <taxon>Orchesellinae</taxon>
        <taxon>Orchesella</taxon>
    </lineage>
</organism>
<evidence type="ECO:0000256" key="8">
    <source>
        <dbReference type="SAM" id="Phobius"/>
    </source>
</evidence>
<feature type="compositionally biased region" description="Basic and acidic residues" evidence="7">
    <location>
        <begin position="10"/>
        <end position="20"/>
    </location>
</feature>
<comment type="subcellular location">
    <subcellularLocation>
        <location evidence="6">Nucleus outer membrane</location>
        <topology evidence="6">Single-pass membrane protein</topology>
    </subcellularLocation>
</comment>
<dbReference type="InterPro" id="IPR008547">
    <property type="entry name" value="DUF829_TMEM53"/>
</dbReference>
<protein>
    <recommendedName>
        <fullName evidence="11">Transmembrane protein</fullName>
    </recommendedName>
</protein>
<evidence type="ECO:0000256" key="7">
    <source>
        <dbReference type="SAM" id="MobiDB-lite"/>
    </source>
</evidence>
<evidence type="ECO:0000256" key="3">
    <source>
        <dbReference type="ARBA" id="ARBA00022989"/>
    </source>
</evidence>
<comment type="similarity">
    <text evidence="1">Belongs to the TMEM53 family.</text>
</comment>
<feature type="region of interest" description="Disordered" evidence="7">
    <location>
        <begin position="1"/>
        <end position="31"/>
    </location>
</feature>
<dbReference type="EMBL" id="CAXLJM020000034">
    <property type="protein sequence ID" value="CAL8103514.1"/>
    <property type="molecule type" value="Genomic_DNA"/>
</dbReference>
<dbReference type="SUPFAM" id="SSF53474">
    <property type="entry name" value="alpha/beta-Hydrolases"/>
    <property type="match status" value="1"/>
</dbReference>
<evidence type="ECO:0000256" key="5">
    <source>
        <dbReference type="ARBA" id="ARBA00023242"/>
    </source>
</evidence>
<keyword evidence="10" id="KW-1185">Reference proteome</keyword>
<evidence type="ECO:0000313" key="9">
    <source>
        <dbReference type="EMBL" id="CAL8103514.1"/>
    </source>
</evidence>
<evidence type="ECO:0000313" key="10">
    <source>
        <dbReference type="Proteomes" id="UP001642540"/>
    </source>
</evidence>
<dbReference type="Proteomes" id="UP001642540">
    <property type="component" value="Unassembled WGS sequence"/>
</dbReference>
<evidence type="ECO:0000256" key="6">
    <source>
        <dbReference type="ARBA" id="ARBA00034303"/>
    </source>
</evidence>
<name>A0ABP1QHH1_9HEXA</name>
<comment type="caution">
    <text evidence="9">The sequence shown here is derived from an EMBL/GenBank/DDBJ whole genome shotgun (WGS) entry which is preliminary data.</text>
</comment>
<dbReference type="Pfam" id="PF05705">
    <property type="entry name" value="DUF829"/>
    <property type="match status" value="1"/>
</dbReference>
<sequence length="351" mass="40391">MPQKQHYQHLGKDLDGDGDKSSSSQDQASEFPDDMELEFYIQFPTPKDKNLNSQDVPQKVVEDEKIWPVLTSGDKEDTGRENDVLVVLLGWAGAQHRYLAKYSDYYLSRGCIVLRYITPLRYHFIDTRKLPYLAEKIVRLLKDLQLDAHPTFFHVFSNGGAFTYSYILCELASVQDTFKMDIRGTIFDSAPSPRSMQTCFKALVSIFSNLKIFRFLAAAFVIFLLVCQVFWYHFKTAVKFCIAGDSLESLENPGKNETTPLTNWLGRIAGLKNHNFLFLYSDGDELIPCDKIERFAAITAANGNKVEKVKFVGSEHVLHYRKYPKEYGNAVTKFIRSTMEEHREKIVWKDE</sequence>
<evidence type="ECO:0008006" key="11">
    <source>
        <dbReference type="Google" id="ProtNLM"/>
    </source>
</evidence>
<feature type="transmembrane region" description="Helical" evidence="8">
    <location>
        <begin position="215"/>
        <end position="234"/>
    </location>
</feature>
<keyword evidence="2 8" id="KW-0812">Transmembrane</keyword>
<dbReference type="PANTHER" id="PTHR12265">
    <property type="entry name" value="TRANSMEMBRANE PROTEIN 53"/>
    <property type="match status" value="1"/>
</dbReference>
<evidence type="ECO:0000256" key="1">
    <source>
        <dbReference type="ARBA" id="ARBA00007387"/>
    </source>
</evidence>
<keyword evidence="3 8" id="KW-1133">Transmembrane helix</keyword>
<keyword evidence="5" id="KW-0539">Nucleus</keyword>
<evidence type="ECO:0000256" key="2">
    <source>
        <dbReference type="ARBA" id="ARBA00022692"/>
    </source>
</evidence>
<dbReference type="PANTHER" id="PTHR12265:SF30">
    <property type="entry name" value="TRANSMEMBRANE PROTEIN 53"/>
    <property type="match status" value="1"/>
</dbReference>
<dbReference type="Gene3D" id="3.40.50.1820">
    <property type="entry name" value="alpha/beta hydrolase"/>
    <property type="match status" value="1"/>
</dbReference>
<evidence type="ECO:0000256" key="4">
    <source>
        <dbReference type="ARBA" id="ARBA00023136"/>
    </source>
</evidence>
<dbReference type="InterPro" id="IPR029058">
    <property type="entry name" value="AB_hydrolase_fold"/>
</dbReference>